<name>A0A172TF29_9BACL</name>
<dbReference type="SMART" id="SM00060">
    <property type="entry name" value="FN3"/>
    <property type="match status" value="1"/>
</dbReference>
<dbReference type="Pfam" id="PF00041">
    <property type="entry name" value="fn3"/>
    <property type="match status" value="1"/>
</dbReference>
<organism evidence="3 4">
    <name type="scientific">Paenibacillus swuensis</name>
    <dbReference type="NCBI Taxonomy" id="1178515"/>
    <lineage>
        <taxon>Bacteria</taxon>
        <taxon>Bacillati</taxon>
        <taxon>Bacillota</taxon>
        <taxon>Bacilli</taxon>
        <taxon>Bacillales</taxon>
        <taxon>Paenibacillaceae</taxon>
        <taxon>Paenibacillus</taxon>
    </lineage>
</organism>
<reference evidence="3 4" key="1">
    <citation type="submission" date="2015-01" db="EMBL/GenBank/DDBJ databases">
        <title>Paenibacillus swuensis/DY6/whole genome sequencing.</title>
        <authorList>
            <person name="Kim M.K."/>
            <person name="Srinivasan S."/>
            <person name="Lee J.-J."/>
        </authorList>
    </citation>
    <scope>NUCLEOTIDE SEQUENCE [LARGE SCALE GENOMIC DNA]</scope>
    <source>
        <strain evidence="3 4">DY6</strain>
    </source>
</reference>
<accession>A0A172TF29</accession>
<evidence type="ECO:0008006" key="5">
    <source>
        <dbReference type="Google" id="ProtNLM"/>
    </source>
</evidence>
<dbReference type="Pfam" id="PF00395">
    <property type="entry name" value="SLH"/>
    <property type="match status" value="3"/>
</dbReference>
<dbReference type="AlphaFoldDB" id="A0A172TF29"/>
<gene>
    <name evidence="3" type="ORF">SY83_04455</name>
</gene>
<evidence type="ECO:0000259" key="2">
    <source>
        <dbReference type="PROSITE" id="PS51272"/>
    </source>
</evidence>
<dbReference type="Proteomes" id="UP000076927">
    <property type="component" value="Chromosome"/>
</dbReference>
<evidence type="ECO:0000259" key="1">
    <source>
        <dbReference type="PROSITE" id="PS50853"/>
    </source>
</evidence>
<evidence type="ECO:0000313" key="3">
    <source>
        <dbReference type="EMBL" id="ANE45675.1"/>
    </source>
</evidence>
<dbReference type="PATRIC" id="fig|1178515.4.peg.894"/>
<dbReference type="PROSITE" id="PS50853">
    <property type="entry name" value="FN3"/>
    <property type="match status" value="1"/>
</dbReference>
<sequence length="811" mass="88854">MKSQGIRKLSMGLAFMLLLQLSFPLLSYAAGHIQLQYDANTGKVSGTIYSKVRYPQVNLFAMNPKNINGTLKNEGYSVYHNVYWYTVDGTTYPGYNVTSMMVHGGFWPEGIATTVNGNVYTSVADAIPYAPYLTYVSYIPKNGSYNISFHWDSSKDNYDLTGYNVYVGGVLKQTSLNSHYEFNFVPASTSTSIEVSAVDQAGQESERRLLKYTTPGIMKDTVVHVDGKESNVLLLPEENIISFIPVNERTEPDSYVYLQMSGFNLRNIELDDLELVNDNNVLHPTKIDVYFENQINFKFAEKLEKGKKYTLRLSSLSEGDEITTRNINSNKTYVYMSISGNNHDAIDIFRKNIVIGDPFAPEKPTNLNVISGDSSVSLTWDANKEADLAGYLVYIDGKLLTPEPITATSYSINGLNNGTTYHVNVSAVDKVGNESLQAFRYPKPAAATAIYVPAPPVTIQPDSCVTLDKDAKKAALQVNPTGLTQDSVLKHDCSTFKADISSETLNKLKGLIPANELKDAQLLFSFDKVKAEAVQTAIAAATSKLNSVKLQAAGDVYDLNLSYRMIGTNKETKLSQLDTPITLKFKLSAGVDAELTGLYYMGTNGELEYISSQMVDGMLVADVSRVGRYGVLEYTKSYTDVASNHWAAKAITKLSAHHVITGVSDTAFAPNLELTRAEFAALLARKLNLKAKGAVSFTDVPASQWYSDEIAAVMEAGIVSGRTATTFAPAEKVTRAEMIVMLMKAYEIQTGKPLESLSENTFTDASLIGTWAQKHVNAAKKLGFIEGRGDGKFSPQGTAVRAEAALLISKF</sequence>
<evidence type="ECO:0000313" key="4">
    <source>
        <dbReference type="Proteomes" id="UP000076927"/>
    </source>
</evidence>
<dbReference type="PANTHER" id="PTHR43308">
    <property type="entry name" value="OUTER MEMBRANE PROTEIN ALPHA-RELATED"/>
    <property type="match status" value="1"/>
</dbReference>
<dbReference type="PANTHER" id="PTHR43308:SF5">
    <property type="entry name" value="S-LAYER PROTEIN _ PEPTIDOGLYCAN ENDO-BETA-N-ACETYLGLUCOSAMINIDASE"/>
    <property type="match status" value="1"/>
</dbReference>
<proteinExistence type="predicted"/>
<dbReference type="InterPro" id="IPR051465">
    <property type="entry name" value="Cell_Envelope_Struct_Comp"/>
</dbReference>
<feature type="domain" description="Fibronectin type-III" evidence="1">
    <location>
        <begin position="360"/>
        <end position="445"/>
    </location>
</feature>
<dbReference type="EMBL" id="CP011388">
    <property type="protein sequence ID" value="ANE45675.1"/>
    <property type="molecule type" value="Genomic_DNA"/>
</dbReference>
<feature type="domain" description="SLH" evidence="2">
    <location>
        <begin position="759"/>
        <end position="811"/>
    </location>
</feature>
<protein>
    <recommendedName>
        <fullName evidence="5">S-layer protein</fullName>
    </recommendedName>
</protein>
<dbReference type="Gene3D" id="2.60.40.10">
    <property type="entry name" value="Immunoglobulins"/>
    <property type="match status" value="2"/>
</dbReference>
<dbReference type="STRING" id="1178515.SY83_04455"/>
<dbReference type="CDD" id="cd00063">
    <property type="entry name" value="FN3"/>
    <property type="match status" value="1"/>
</dbReference>
<dbReference type="InterPro" id="IPR001119">
    <property type="entry name" value="SLH_dom"/>
</dbReference>
<dbReference type="InterPro" id="IPR013783">
    <property type="entry name" value="Ig-like_fold"/>
</dbReference>
<feature type="domain" description="SLH" evidence="2">
    <location>
        <begin position="634"/>
        <end position="692"/>
    </location>
</feature>
<dbReference type="InterPro" id="IPR003961">
    <property type="entry name" value="FN3_dom"/>
</dbReference>
<dbReference type="RefSeq" id="WP_068604625.1">
    <property type="nucleotide sequence ID" value="NZ_CP011388.1"/>
</dbReference>
<dbReference type="KEGG" id="pswu:SY83_04455"/>
<feature type="domain" description="SLH" evidence="2">
    <location>
        <begin position="693"/>
        <end position="756"/>
    </location>
</feature>
<dbReference type="PROSITE" id="PS51272">
    <property type="entry name" value="SLH"/>
    <property type="match status" value="3"/>
</dbReference>
<dbReference type="SUPFAM" id="SSF49265">
    <property type="entry name" value="Fibronectin type III"/>
    <property type="match status" value="1"/>
</dbReference>
<keyword evidence="4" id="KW-1185">Reference proteome</keyword>
<dbReference type="InterPro" id="IPR036116">
    <property type="entry name" value="FN3_sf"/>
</dbReference>